<feature type="domain" description="Ubiquitin-like protease family profile" evidence="6">
    <location>
        <begin position="1"/>
        <end position="130"/>
    </location>
</feature>
<keyword evidence="8" id="KW-1185">Reference proteome</keyword>
<evidence type="ECO:0000259" key="6">
    <source>
        <dbReference type="PROSITE" id="PS50600"/>
    </source>
</evidence>
<dbReference type="SUPFAM" id="SSF54001">
    <property type="entry name" value="Cysteine proteinases"/>
    <property type="match status" value="1"/>
</dbReference>
<dbReference type="GO" id="GO:0070139">
    <property type="term" value="F:SUMO-specific endopeptidase activity"/>
    <property type="evidence" value="ECO:0007669"/>
    <property type="project" value="TreeGrafter"/>
</dbReference>
<dbReference type="InterPro" id="IPR038765">
    <property type="entry name" value="Papain-like_cys_pep_sf"/>
</dbReference>
<dbReference type="GeneID" id="18922328"/>
<keyword evidence="4" id="KW-0833">Ubl conjugation pathway</keyword>
<dbReference type="InterPro" id="IPR051947">
    <property type="entry name" value="Sentrin-specific_protease"/>
</dbReference>
<dbReference type="GO" id="GO:0005737">
    <property type="term" value="C:cytoplasm"/>
    <property type="evidence" value="ECO:0007669"/>
    <property type="project" value="TreeGrafter"/>
</dbReference>
<proteinExistence type="inferred from homology"/>
<dbReference type="GO" id="GO:0006508">
    <property type="term" value="P:proteolysis"/>
    <property type="evidence" value="ECO:0007669"/>
    <property type="project" value="UniProtKB-KW"/>
</dbReference>
<sequence>MTHCWHCQQILQSNPNLMDSVYMFTTQFFRELTNEHMKALKRSDDTTTQSELIYESLRNWTKGDDIFTKDFVIMPICENHHWYSFMIVNTGKLLDWSQSTSLAVSMDMSEYSQQILNDTGMYTLREVNLLKEARKTLAQTAQDCILKCNQQKVKTQMPNCKNLSTTKMEVYRAKSKISLTFPTKDAVAAGVIDY</sequence>
<evidence type="ECO:0000256" key="3">
    <source>
        <dbReference type="ARBA" id="ARBA00022670"/>
    </source>
</evidence>
<dbReference type="GO" id="GO:0016926">
    <property type="term" value="P:protein desumoylation"/>
    <property type="evidence" value="ECO:0007669"/>
    <property type="project" value="TreeGrafter"/>
</dbReference>
<dbReference type="HOGENOM" id="CLU_1402724_0_0_1"/>
<dbReference type="PROSITE" id="PS50600">
    <property type="entry name" value="ULP_PROTEASE"/>
    <property type="match status" value="1"/>
</dbReference>
<dbReference type="VEuPathDB" id="FungiDB:MELLADRAFT_104583"/>
<evidence type="ECO:0000313" key="8">
    <source>
        <dbReference type="Proteomes" id="UP000001072"/>
    </source>
</evidence>
<dbReference type="RefSeq" id="XP_007407738.1">
    <property type="nucleotide sequence ID" value="XM_007407676.1"/>
</dbReference>
<keyword evidence="3 7" id="KW-0645">Protease</keyword>
<dbReference type="InParanoid" id="F4RF76"/>
<evidence type="ECO:0000313" key="7">
    <source>
        <dbReference type="EMBL" id="EGG08764.1"/>
    </source>
</evidence>
<protein>
    <submittedName>
        <fullName evidence="7">Ulp1 protease</fullName>
    </submittedName>
</protein>
<evidence type="ECO:0000256" key="1">
    <source>
        <dbReference type="ARBA" id="ARBA00005234"/>
    </source>
</evidence>
<accession>F4RF76</accession>
<dbReference type="AlphaFoldDB" id="F4RF76"/>
<keyword evidence="2" id="KW-0597">Phosphoprotein</keyword>
<dbReference type="Proteomes" id="UP000001072">
    <property type="component" value="Unassembled WGS sequence"/>
</dbReference>
<evidence type="ECO:0000256" key="2">
    <source>
        <dbReference type="ARBA" id="ARBA00022553"/>
    </source>
</evidence>
<reference evidence="8" key="1">
    <citation type="journal article" date="2011" name="Proc. Natl. Acad. Sci. U.S.A.">
        <title>Obligate biotrophy features unraveled by the genomic analysis of rust fungi.</title>
        <authorList>
            <person name="Duplessis S."/>
            <person name="Cuomo C.A."/>
            <person name="Lin Y.-C."/>
            <person name="Aerts A."/>
            <person name="Tisserant E."/>
            <person name="Veneault-Fourrey C."/>
            <person name="Joly D.L."/>
            <person name="Hacquard S."/>
            <person name="Amselem J."/>
            <person name="Cantarel B.L."/>
            <person name="Chiu R."/>
            <person name="Coutinho P.M."/>
            <person name="Feau N."/>
            <person name="Field M."/>
            <person name="Frey P."/>
            <person name="Gelhaye E."/>
            <person name="Goldberg J."/>
            <person name="Grabherr M.G."/>
            <person name="Kodira C.D."/>
            <person name="Kohler A."/>
            <person name="Kuees U."/>
            <person name="Lindquist E.A."/>
            <person name="Lucas S.M."/>
            <person name="Mago R."/>
            <person name="Mauceli E."/>
            <person name="Morin E."/>
            <person name="Murat C."/>
            <person name="Pangilinan J.L."/>
            <person name="Park R."/>
            <person name="Pearson M."/>
            <person name="Quesneville H."/>
            <person name="Rouhier N."/>
            <person name="Sakthikumar S."/>
            <person name="Salamov A.A."/>
            <person name="Schmutz J."/>
            <person name="Selles B."/>
            <person name="Shapiro H."/>
            <person name="Tanguay P."/>
            <person name="Tuskan G.A."/>
            <person name="Henrissat B."/>
            <person name="Van de Peer Y."/>
            <person name="Rouze P."/>
            <person name="Ellis J.G."/>
            <person name="Dodds P.N."/>
            <person name="Schein J.E."/>
            <person name="Zhong S."/>
            <person name="Hamelin R.C."/>
            <person name="Grigoriev I.V."/>
            <person name="Szabo L.J."/>
            <person name="Martin F."/>
        </authorList>
    </citation>
    <scope>NUCLEOTIDE SEQUENCE [LARGE SCALE GENOMIC DNA]</scope>
    <source>
        <strain evidence="8">98AG31 / pathotype 3-4-7</strain>
    </source>
</reference>
<dbReference type="PANTHER" id="PTHR46896">
    <property type="entry name" value="SENTRIN-SPECIFIC PROTEASE"/>
    <property type="match status" value="1"/>
</dbReference>
<dbReference type="OrthoDB" id="2507643at2759"/>
<dbReference type="GO" id="GO:0005634">
    <property type="term" value="C:nucleus"/>
    <property type="evidence" value="ECO:0007669"/>
    <property type="project" value="TreeGrafter"/>
</dbReference>
<comment type="similarity">
    <text evidence="1">Belongs to the peptidase C48 family.</text>
</comment>
<dbReference type="Gene3D" id="3.30.310.130">
    <property type="entry name" value="Ubiquitin-related"/>
    <property type="match status" value="1"/>
</dbReference>
<dbReference type="Pfam" id="PF02902">
    <property type="entry name" value="Peptidase_C48"/>
    <property type="match status" value="1"/>
</dbReference>
<dbReference type="InterPro" id="IPR003653">
    <property type="entry name" value="Peptidase_C48_C"/>
</dbReference>
<dbReference type="KEGG" id="mlr:MELLADRAFT_104583"/>
<evidence type="ECO:0000256" key="5">
    <source>
        <dbReference type="ARBA" id="ARBA00022801"/>
    </source>
</evidence>
<name>F4RF76_MELLP</name>
<gene>
    <name evidence="7" type="ORF">MELLADRAFT_104583</name>
</gene>
<organism evidence="8">
    <name type="scientific">Melampsora larici-populina (strain 98AG31 / pathotype 3-4-7)</name>
    <name type="common">Poplar leaf rust fungus</name>
    <dbReference type="NCBI Taxonomy" id="747676"/>
    <lineage>
        <taxon>Eukaryota</taxon>
        <taxon>Fungi</taxon>
        <taxon>Dikarya</taxon>
        <taxon>Basidiomycota</taxon>
        <taxon>Pucciniomycotina</taxon>
        <taxon>Pucciniomycetes</taxon>
        <taxon>Pucciniales</taxon>
        <taxon>Melampsoraceae</taxon>
        <taxon>Melampsora</taxon>
    </lineage>
</organism>
<dbReference type="EMBL" id="GL883099">
    <property type="protein sequence ID" value="EGG08764.1"/>
    <property type="molecule type" value="Genomic_DNA"/>
</dbReference>
<keyword evidence="5" id="KW-0378">Hydrolase</keyword>
<evidence type="ECO:0000256" key="4">
    <source>
        <dbReference type="ARBA" id="ARBA00022786"/>
    </source>
</evidence>
<dbReference type="PANTHER" id="PTHR46896:SF3">
    <property type="entry name" value="FI06413P-RELATED"/>
    <property type="match status" value="1"/>
</dbReference>
<dbReference type="STRING" id="747676.F4RF76"/>